<reference evidence="5 6" key="1">
    <citation type="journal article" date="2013" name="Genome Announc.">
        <title>Complete Genome Sequence of the Probiotic Bifidobacterium thermophilum Strain RBL67.</title>
        <authorList>
            <person name="Jans C."/>
            <person name="Lacroix C."/>
            <person name="Follador R."/>
            <person name="Stevens M.J."/>
        </authorList>
    </citation>
    <scope>NUCLEOTIDE SEQUENCE [LARGE SCALE GENOMIC DNA]</scope>
    <source>
        <strain evidence="5 6">RBL67</strain>
    </source>
</reference>
<dbReference type="SMART" id="SM00866">
    <property type="entry name" value="UTRA"/>
    <property type="match status" value="1"/>
</dbReference>
<evidence type="ECO:0000256" key="1">
    <source>
        <dbReference type="ARBA" id="ARBA00023015"/>
    </source>
</evidence>
<dbReference type="GO" id="GO:0045892">
    <property type="term" value="P:negative regulation of DNA-templated transcription"/>
    <property type="evidence" value="ECO:0007669"/>
    <property type="project" value="TreeGrafter"/>
</dbReference>
<protein>
    <recommendedName>
        <fullName evidence="4">HTH gntR-type domain-containing protein</fullName>
    </recommendedName>
</protein>
<dbReference type="Gene3D" id="3.40.1410.10">
    <property type="entry name" value="Chorismate lyase-like"/>
    <property type="match status" value="1"/>
</dbReference>
<keyword evidence="1" id="KW-0805">Transcription regulation</keyword>
<dbReference type="SUPFAM" id="SSF46785">
    <property type="entry name" value="Winged helix' DNA-binding domain"/>
    <property type="match status" value="1"/>
</dbReference>
<dbReference type="HOGENOM" id="CLU_063236_2_2_11"/>
<accession>M4RDT9</accession>
<keyword evidence="6" id="KW-1185">Reference proteome</keyword>
<dbReference type="InterPro" id="IPR028978">
    <property type="entry name" value="Chorismate_lyase_/UTRA_dom_sf"/>
</dbReference>
<dbReference type="GO" id="GO:0003677">
    <property type="term" value="F:DNA binding"/>
    <property type="evidence" value="ECO:0007669"/>
    <property type="project" value="UniProtKB-KW"/>
</dbReference>
<feature type="domain" description="HTH gntR-type" evidence="4">
    <location>
        <begin position="5"/>
        <end position="75"/>
    </location>
</feature>
<dbReference type="KEGG" id="btp:D805_1393"/>
<evidence type="ECO:0000256" key="2">
    <source>
        <dbReference type="ARBA" id="ARBA00023125"/>
    </source>
</evidence>
<evidence type="ECO:0000313" key="5">
    <source>
        <dbReference type="EMBL" id="AGH41660.1"/>
    </source>
</evidence>
<dbReference type="Pfam" id="PF07702">
    <property type="entry name" value="UTRA"/>
    <property type="match status" value="1"/>
</dbReference>
<evidence type="ECO:0000256" key="3">
    <source>
        <dbReference type="ARBA" id="ARBA00023163"/>
    </source>
</evidence>
<dbReference type="SUPFAM" id="SSF64288">
    <property type="entry name" value="Chorismate lyase-like"/>
    <property type="match status" value="1"/>
</dbReference>
<evidence type="ECO:0000259" key="4">
    <source>
        <dbReference type="PROSITE" id="PS50949"/>
    </source>
</evidence>
<gene>
    <name evidence="5" type="ORF">D805_1393</name>
</gene>
<dbReference type="PROSITE" id="PS50949">
    <property type="entry name" value="HTH_GNTR"/>
    <property type="match status" value="1"/>
</dbReference>
<keyword evidence="3" id="KW-0804">Transcription</keyword>
<dbReference type="PATRIC" id="fig|1254439.12.peg.1386"/>
<dbReference type="Gene3D" id="1.10.10.10">
    <property type="entry name" value="Winged helix-like DNA-binding domain superfamily/Winged helix DNA-binding domain"/>
    <property type="match status" value="1"/>
</dbReference>
<dbReference type="Proteomes" id="UP000011835">
    <property type="component" value="Chromosome"/>
</dbReference>
<dbReference type="InterPro" id="IPR011663">
    <property type="entry name" value="UTRA"/>
</dbReference>
<dbReference type="EMBL" id="CP004346">
    <property type="protein sequence ID" value="AGH41660.1"/>
    <property type="molecule type" value="Genomic_DNA"/>
</dbReference>
<dbReference type="SMART" id="SM00345">
    <property type="entry name" value="HTH_GNTR"/>
    <property type="match status" value="1"/>
</dbReference>
<dbReference type="PANTHER" id="PTHR44846">
    <property type="entry name" value="MANNOSYL-D-GLYCERATE TRANSPORT/METABOLISM SYSTEM REPRESSOR MNGR-RELATED"/>
    <property type="match status" value="1"/>
</dbReference>
<dbReference type="RefSeq" id="WP_015450917.1">
    <property type="nucleotide sequence ID" value="NC_020546.1"/>
</dbReference>
<keyword evidence="2" id="KW-0238">DNA-binding</keyword>
<proteinExistence type="predicted"/>
<dbReference type="Pfam" id="PF00392">
    <property type="entry name" value="GntR"/>
    <property type="match status" value="1"/>
</dbReference>
<dbReference type="PANTHER" id="PTHR44846:SF1">
    <property type="entry name" value="MANNOSYL-D-GLYCERATE TRANSPORT_METABOLISM SYSTEM REPRESSOR MNGR-RELATED"/>
    <property type="match status" value="1"/>
</dbReference>
<sequence>MEAPREEHAETIRRIRTIIRTNQLTTGERIGTERALAQRLNVTRSTLRAALDTMERNHEIVRLIGRAGGIVVSDGKIVRNIDTIESLPDIARRQGFTLDTTVLSATLTTCGPSDARHLGLQMGDPIYRMSRLRRLDGTPLSLEQSTLPAALFPDLLSYPDFGTSLYGTLSTRYDVDVSDAEETLETFEASDEHAALLDIPTGSPVVRIRRDASDTKGRIVEHAVDLFAASRIRFTLKATGYVRLSAAG</sequence>
<evidence type="ECO:0000313" key="6">
    <source>
        <dbReference type="Proteomes" id="UP000011835"/>
    </source>
</evidence>
<dbReference type="InterPro" id="IPR036390">
    <property type="entry name" value="WH_DNA-bd_sf"/>
</dbReference>
<dbReference type="GO" id="GO:0003700">
    <property type="term" value="F:DNA-binding transcription factor activity"/>
    <property type="evidence" value="ECO:0007669"/>
    <property type="project" value="InterPro"/>
</dbReference>
<dbReference type="AlphaFoldDB" id="M4RDT9"/>
<organism evidence="5 6">
    <name type="scientific">Bifidobacterium thermophilum RBL67</name>
    <dbReference type="NCBI Taxonomy" id="1254439"/>
    <lineage>
        <taxon>Bacteria</taxon>
        <taxon>Bacillati</taxon>
        <taxon>Actinomycetota</taxon>
        <taxon>Actinomycetes</taxon>
        <taxon>Bifidobacteriales</taxon>
        <taxon>Bifidobacteriaceae</taxon>
        <taxon>Bifidobacterium</taxon>
    </lineage>
</organism>
<dbReference type="InterPro" id="IPR050679">
    <property type="entry name" value="Bact_HTH_transcr_reg"/>
</dbReference>
<dbReference type="InterPro" id="IPR036388">
    <property type="entry name" value="WH-like_DNA-bd_sf"/>
</dbReference>
<name>M4RDT9_9BIFI</name>
<dbReference type="InterPro" id="IPR000524">
    <property type="entry name" value="Tscrpt_reg_HTH_GntR"/>
</dbReference>